<dbReference type="GO" id="GO:0005886">
    <property type="term" value="C:plasma membrane"/>
    <property type="evidence" value="ECO:0007669"/>
    <property type="project" value="TreeGrafter"/>
</dbReference>
<dbReference type="Pfam" id="PF13185">
    <property type="entry name" value="GAF_2"/>
    <property type="match status" value="2"/>
</dbReference>
<protein>
    <submittedName>
        <fullName evidence="2">GGDEF domain-containing protein</fullName>
    </submittedName>
</protein>
<dbReference type="Gene3D" id="3.30.70.270">
    <property type="match status" value="1"/>
</dbReference>
<dbReference type="EMBL" id="JAFLCK010000014">
    <property type="protein sequence ID" value="MBN8660884.1"/>
    <property type="molecule type" value="Genomic_DNA"/>
</dbReference>
<dbReference type="PROSITE" id="PS50887">
    <property type="entry name" value="GGDEF"/>
    <property type="match status" value="1"/>
</dbReference>
<dbReference type="SUPFAM" id="SSF55781">
    <property type="entry name" value="GAF domain-like"/>
    <property type="match status" value="2"/>
</dbReference>
<dbReference type="GO" id="GO:0043709">
    <property type="term" value="P:cell adhesion involved in single-species biofilm formation"/>
    <property type="evidence" value="ECO:0007669"/>
    <property type="project" value="TreeGrafter"/>
</dbReference>
<comment type="caution">
    <text evidence="2">The sequence shown here is derived from an EMBL/GenBank/DDBJ whole genome shotgun (WGS) entry which is preliminary data.</text>
</comment>
<dbReference type="InterPro" id="IPR029787">
    <property type="entry name" value="Nucleotide_cyclase"/>
</dbReference>
<dbReference type="GO" id="GO:1902201">
    <property type="term" value="P:negative regulation of bacterial-type flagellum-dependent cell motility"/>
    <property type="evidence" value="ECO:0007669"/>
    <property type="project" value="TreeGrafter"/>
</dbReference>
<feature type="domain" description="GGDEF" evidence="1">
    <location>
        <begin position="370"/>
        <end position="500"/>
    </location>
</feature>
<dbReference type="InterPro" id="IPR050469">
    <property type="entry name" value="Diguanylate_Cyclase"/>
</dbReference>
<dbReference type="GO" id="GO:0052621">
    <property type="term" value="F:diguanylate cyclase activity"/>
    <property type="evidence" value="ECO:0007669"/>
    <property type="project" value="TreeGrafter"/>
</dbReference>
<dbReference type="CDD" id="cd01949">
    <property type="entry name" value="GGDEF"/>
    <property type="match status" value="1"/>
</dbReference>
<dbReference type="SMART" id="SM00267">
    <property type="entry name" value="GGDEF"/>
    <property type="match status" value="1"/>
</dbReference>
<dbReference type="SUPFAM" id="SSF55073">
    <property type="entry name" value="Nucleotide cyclase"/>
    <property type="match status" value="1"/>
</dbReference>
<dbReference type="InterPro" id="IPR043128">
    <property type="entry name" value="Rev_trsase/Diguanyl_cyclase"/>
</dbReference>
<dbReference type="NCBIfam" id="TIGR00254">
    <property type="entry name" value="GGDEF"/>
    <property type="match status" value="1"/>
</dbReference>
<dbReference type="InterPro" id="IPR000160">
    <property type="entry name" value="GGDEF_dom"/>
</dbReference>
<evidence type="ECO:0000313" key="2">
    <source>
        <dbReference type="EMBL" id="MBN8660884.1"/>
    </source>
</evidence>
<organism evidence="2 3">
    <name type="scientific">Candidatus Obscuribacter phosphatis</name>
    <dbReference type="NCBI Taxonomy" id="1906157"/>
    <lineage>
        <taxon>Bacteria</taxon>
        <taxon>Bacillati</taxon>
        <taxon>Candidatus Melainabacteria</taxon>
        <taxon>Candidatus Obscuribacterales</taxon>
        <taxon>Candidatus Obscuribacteraceae</taxon>
        <taxon>Candidatus Obscuribacter</taxon>
    </lineage>
</organism>
<dbReference type="FunFam" id="3.30.70.270:FF:000001">
    <property type="entry name" value="Diguanylate cyclase domain protein"/>
    <property type="match status" value="1"/>
</dbReference>
<gene>
    <name evidence="2" type="ORF">J0M35_10995</name>
</gene>
<dbReference type="InterPro" id="IPR029016">
    <property type="entry name" value="GAF-like_dom_sf"/>
</dbReference>
<accession>A0A8J7P7L2</accession>
<sequence>MTGESNILPRLLQLQKSLFSSLKLKEVLDNAVTLFTELAAGAKVAVFLCDNESTTFKLMAAKGYSDSSLDQLKVVPFAIDSLLKVAYQKRAAQACADPAQAPDFSAMIMRKEASSGQIALPLVSNNLLVGAVLLDVSNPQLLGFLDFLKEVADLVATAISNSILFGRSEYERERLNTLYKTSCALSSKALEVGPVLKIAADTALVLGNTPTCAILLLDESGDKFQLAAFKGLDGPSLSDFDMSADRSIAASCLKAGQTEIYGDGQREPHGMPRAMSGRPFASVLAIPLRAGERNIGVLEVFSTESRAFHREHQDLLESLAEQVSSALNIALSHAPGGGGSILDAHTGLVNRVHFESCLVKELERSQRHSHNLSVMLVDIDHLSQINDMLGQMKGDDAIKHVATTIKGGLRDIDIPSRFGGEEFAVILPETSQENALEVADRLRQKLRQSPAPGIGLITVSVGIASFPGNAESFENLMRDAEHALNIAKYEGRDRVKSALTGAYKDKGGLNWDELAKQARMSVISERQSRLQSRLTATPEYATWLAKPGSLVGKKKGL</sequence>
<proteinExistence type="predicted"/>
<dbReference type="Proteomes" id="UP000664277">
    <property type="component" value="Unassembled WGS sequence"/>
</dbReference>
<dbReference type="AlphaFoldDB" id="A0A8J7P7L2"/>
<dbReference type="InterPro" id="IPR003018">
    <property type="entry name" value="GAF"/>
</dbReference>
<dbReference type="SMART" id="SM00065">
    <property type="entry name" value="GAF"/>
    <property type="match status" value="2"/>
</dbReference>
<dbReference type="Pfam" id="PF00990">
    <property type="entry name" value="GGDEF"/>
    <property type="match status" value="1"/>
</dbReference>
<reference evidence="2" key="1">
    <citation type="submission" date="2021-02" db="EMBL/GenBank/DDBJ databases">
        <title>Genome-Resolved Metagenomics of a Microbial Community Performing Photosynthetic Biological Nutrient Removal.</title>
        <authorList>
            <person name="Mcdaniel E.A."/>
        </authorList>
    </citation>
    <scope>NUCLEOTIDE SEQUENCE</scope>
    <source>
        <strain evidence="2">UWPOB_OBS1</strain>
    </source>
</reference>
<dbReference type="PANTHER" id="PTHR45138">
    <property type="entry name" value="REGULATORY COMPONENTS OF SENSORY TRANSDUCTION SYSTEM"/>
    <property type="match status" value="1"/>
</dbReference>
<evidence type="ECO:0000313" key="3">
    <source>
        <dbReference type="Proteomes" id="UP000664277"/>
    </source>
</evidence>
<dbReference type="Gene3D" id="3.30.450.40">
    <property type="match status" value="2"/>
</dbReference>
<name>A0A8J7P7L2_9BACT</name>
<evidence type="ECO:0000259" key="1">
    <source>
        <dbReference type="PROSITE" id="PS50887"/>
    </source>
</evidence>
<dbReference type="PANTHER" id="PTHR45138:SF9">
    <property type="entry name" value="DIGUANYLATE CYCLASE DGCM-RELATED"/>
    <property type="match status" value="1"/>
</dbReference>